<evidence type="ECO:0000313" key="2">
    <source>
        <dbReference type="EMBL" id="MTI25968.1"/>
    </source>
</evidence>
<evidence type="ECO:0008006" key="4">
    <source>
        <dbReference type="Google" id="ProtNLM"/>
    </source>
</evidence>
<comment type="caution">
    <text evidence="2">The sequence shown here is derived from an EMBL/GenBank/DDBJ whole genome shotgun (WGS) entry which is preliminary data.</text>
</comment>
<dbReference type="InterPro" id="IPR025921">
    <property type="entry name" value="HmuY"/>
</dbReference>
<protein>
    <recommendedName>
        <fullName evidence="4">HmuY protein</fullName>
    </recommendedName>
</protein>
<organism evidence="2 3">
    <name type="scientific">Fulvivirga kasyanovii</name>
    <dbReference type="NCBI Taxonomy" id="396812"/>
    <lineage>
        <taxon>Bacteria</taxon>
        <taxon>Pseudomonadati</taxon>
        <taxon>Bacteroidota</taxon>
        <taxon>Cytophagia</taxon>
        <taxon>Cytophagales</taxon>
        <taxon>Fulvivirgaceae</taxon>
        <taxon>Fulvivirga</taxon>
    </lineage>
</organism>
<keyword evidence="1" id="KW-0732">Signal</keyword>
<evidence type="ECO:0000313" key="3">
    <source>
        <dbReference type="Proteomes" id="UP000798808"/>
    </source>
</evidence>
<dbReference type="CDD" id="cd12105">
    <property type="entry name" value="HmuY"/>
    <property type="match status" value="1"/>
</dbReference>
<feature type="signal peptide" evidence="1">
    <location>
        <begin position="1"/>
        <end position="26"/>
    </location>
</feature>
<reference evidence="2 3" key="1">
    <citation type="submission" date="2019-02" db="EMBL/GenBank/DDBJ databases">
        <authorList>
            <person name="Goldberg S.R."/>
            <person name="Haltli B.A."/>
            <person name="Correa H."/>
            <person name="Russell K.G."/>
        </authorList>
    </citation>
    <scope>NUCLEOTIDE SEQUENCE [LARGE SCALE GENOMIC DNA]</scope>
    <source>
        <strain evidence="2 3">JCM 16186</strain>
    </source>
</reference>
<evidence type="ECO:0000256" key="1">
    <source>
        <dbReference type="SAM" id="SignalP"/>
    </source>
</evidence>
<dbReference type="Pfam" id="PF14064">
    <property type="entry name" value="HmuY"/>
    <property type="match status" value="1"/>
</dbReference>
<accession>A0ABW9RRP9</accession>
<dbReference type="PROSITE" id="PS51257">
    <property type="entry name" value="PROKAR_LIPOPROTEIN"/>
    <property type="match status" value="1"/>
</dbReference>
<dbReference type="EMBL" id="SMLW01000554">
    <property type="protein sequence ID" value="MTI25968.1"/>
    <property type="molecule type" value="Genomic_DNA"/>
</dbReference>
<keyword evidence="3" id="KW-1185">Reference proteome</keyword>
<proteinExistence type="predicted"/>
<dbReference type="Proteomes" id="UP000798808">
    <property type="component" value="Unassembled WGS sequence"/>
</dbReference>
<gene>
    <name evidence="2" type="ORF">E1163_13510</name>
</gene>
<name>A0ABW9RRP9_9BACT</name>
<sequence length="471" mass="51260">MINKMNMIKLRLNKLLFMGITALLFAACSDDDESSSTPVAINFTNTEASISSANTSSEVSLTFSRPASSDGTLALVLTEGGSLTYGSENDYYTTPEMSDGVLELPFSAGDERVTFSVSAGASLNIEQDITITFELRAPTDALIEVGSNSTLSVTFSENFVATGGTIELNGGGEEFPNQAFIDLGKLTQSTVDKYTWDLGFYTKAGEFYVILNSSATVMARPLDKNDLTAVTAEDTLGFGAEMRVPQYDPSVGAASWIDATDGDLANTAIGEVSSQDSDNKVFIIKRDGDQRNWKKIRVLRNGDNYTLQYADITSTDFSTIEVAKDDNYNFSFIDLDNGAASVEPVKTQWDIMYGYYSVRYSTGGPAIPYGFKDYIIINRNGVSVAMVMNNETSFEEFSTSHVAGLEFNTAINAMGSEWRDGGGPGSAPSLFEDRYFVIADTEGNVFKLKFNRLASTTGERGYPEFTFELVK</sequence>
<feature type="chain" id="PRO_5046324620" description="HmuY protein" evidence="1">
    <location>
        <begin position="27"/>
        <end position="471"/>
    </location>
</feature>